<proteinExistence type="predicted"/>
<sequence>MSGGGVFNFQGQLLGIMVRASNEKKAPKIIRVVKVEYILKRLQLFLSTLNEEEKAYLLIFLQRELENVQEIQAALPSDPEFRK</sequence>
<reference evidence="1 2" key="1">
    <citation type="submission" date="2023-08" db="EMBL/GenBank/DDBJ databases">
        <title>Draft genome sequence of Algoriphagus confluentis.</title>
        <authorList>
            <person name="Takatani N."/>
            <person name="Hosokawa M."/>
            <person name="Sawabe T."/>
        </authorList>
    </citation>
    <scope>NUCLEOTIDE SEQUENCE [LARGE SCALE GENOMIC DNA]</scope>
    <source>
        <strain evidence="1 2">NBRC 111222</strain>
    </source>
</reference>
<keyword evidence="2" id="KW-1185">Reference proteome</keyword>
<dbReference type="Proteomes" id="UP001338309">
    <property type="component" value="Unassembled WGS sequence"/>
</dbReference>
<evidence type="ECO:0000313" key="2">
    <source>
        <dbReference type="Proteomes" id="UP001338309"/>
    </source>
</evidence>
<comment type="caution">
    <text evidence="1">The sequence shown here is derived from an EMBL/GenBank/DDBJ whole genome shotgun (WGS) entry which is preliminary data.</text>
</comment>
<accession>A0ABQ6PVF2</accession>
<evidence type="ECO:0000313" key="1">
    <source>
        <dbReference type="EMBL" id="GMQ31542.1"/>
    </source>
</evidence>
<name>A0ABQ6PVF2_9BACT</name>
<organism evidence="1 2">
    <name type="scientific">Algoriphagus confluentis</name>
    <dbReference type="NCBI Taxonomy" id="1697556"/>
    <lineage>
        <taxon>Bacteria</taxon>
        <taxon>Pseudomonadati</taxon>
        <taxon>Bacteroidota</taxon>
        <taxon>Cytophagia</taxon>
        <taxon>Cytophagales</taxon>
        <taxon>Cyclobacteriaceae</taxon>
        <taxon>Algoriphagus</taxon>
    </lineage>
</organism>
<dbReference type="EMBL" id="BTPD01000020">
    <property type="protein sequence ID" value="GMQ31542.1"/>
    <property type="molecule type" value="Genomic_DNA"/>
</dbReference>
<gene>
    <name evidence="1" type="ORF">Aconfl_41870</name>
</gene>
<protein>
    <submittedName>
        <fullName evidence="1">Uncharacterized protein</fullName>
    </submittedName>
</protein>